<gene>
    <name evidence="3" type="ORF">FJ657_05715</name>
</gene>
<sequence>MARRPDRTRSVWTTVRGTVTLVLGAAILVVAYLGAWGEALVAGVAGLLLPIIGLLAVRLTRPKLRVTREFSPPIVSAGSPARVVLGLSNIGARTTPPGVWNDSLPWHERQSPQTLPALGSAAEQAVTGSARRARSVAFEYELHPEQRGVYPIGPVAVEHRDPFGMARSVTAQGGRDDLVVVPEVVALPPGALSTAEAEGNALLVQRRVTGNDDDLTTREYRPGDALRRVHWRASARHGELMVRQEEQRSYPKVRLLLDTRRDGYGDAAPEGLADSPADESESFEWTVRFFASLALHLFDRGFDVEVRETADPQVASFGDRWEGMQRDQRFLRSLAGIHLVTTTSRDAPEPPHSSDSPGPVFALLANPATVTLDWARRQRRPGEAAVAWLVGGRNEDAIAVLRQSGWTVVNPELWDDPVEAWLQAHEQYGVSRGSR</sequence>
<dbReference type="InterPro" id="IPR002881">
    <property type="entry name" value="DUF58"/>
</dbReference>
<proteinExistence type="predicted"/>
<organism evidence="3 4">
    <name type="scientific">Schumannella soli</name>
    <dbReference type="NCBI Taxonomy" id="2590779"/>
    <lineage>
        <taxon>Bacteria</taxon>
        <taxon>Bacillati</taxon>
        <taxon>Actinomycetota</taxon>
        <taxon>Actinomycetes</taxon>
        <taxon>Micrococcales</taxon>
        <taxon>Microbacteriaceae</taxon>
        <taxon>Schumannella</taxon>
    </lineage>
</organism>
<dbReference type="Pfam" id="PF01882">
    <property type="entry name" value="DUF58"/>
    <property type="match status" value="1"/>
</dbReference>
<keyword evidence="1" id="KW-1133">Transmembrane helix</keyword>
<keyword evidence="1" id="KW-0812">Transmembrane</keyword>
<feature type="domain" description="DUF58" evidence="2">
    <location>
        <begin position="217"/>
        <end position="259"/>
    </location>
</feature>
<dbReference type="PANTHER" id="PTHR34351:SF1">
    <property type="entry name" value="SLR1927 PROTEIN"/>
    <property type="match status" value="1"/>
</dbReference>
<feature type="transmembrane region" description="Helical" evidence="1">
    <location>
        <begin position="12"/>
        <end position="33"/>
    </location>
</feature>
<protein>
    <submittedName>
        <fullName evidence="3">DUF58 domain-containing protein</fullName>
    </submittedName>
</protein>
<evidence type="ECO:0000256" key="1">
    <source>
        <dbReference type="SAM" id="Phobius"/>
    </source>
</evidence>
<dbReference type="Proteomes" id="UP000316252">
    <property type="component" value="Unassembled WGS sequence"/>
</dbReference>
<dbReference type="EMBL" id="VHQG01000002">
    <property type="protein sequence ID" value="TPW75399.1"/>
    <property type="molecule type" value="Genomic_DNA"/>
</dbReference>
<feature type="transmembrane region" description="Helical" evidence="1">
    <location>
        <begin position="39"/>
        <end position="59"/>
    </location>
</feature>
<reference evidence="3 4" key="1">
    <citation type="submission" date="2019-06" db="EMBL/GenBank/DDBJ databases">
        <authorList>
            <person name="Li F."/>
        </authorList>
    </citation>
    <scope>NUCLEOTIDE SEQUENCE [LARGE SCALE GENOMIC DNA]</scope>
    <source>
        <strain evidence="3 4">10F1D-1</strain>
    </source>
</reference>
<keyword evidence="1" id="KW-0472">Membrane</keyword>
<name>A0A506Y4M5_9MICO</name>
<dbReference type="OrthoDB" id="9812729at2"/>
<evidence type="ECO:0000313" key="4">
    <source>
        <dbReference type="Proteomes" id="UP000316252"/>
    </source>
</evidence>
<dbReference type="AlphaFoldDB" id="A0A506Y4M5"/>
<evidence type="ECO:0000313" key="3">
    <source>
        <dbReference type="EMBL" id="TPW75399.1"/>
    </source>
</evidence>
<comment type="caution">
    <text evidence="3">The sequence shown here is derived from an EMBL/GenBank/DDBJ whole genome shotgun (WGS) entry which is preliminary data.</text>
</comment>
<keyword evidence="4" id="KW-1185">Reference proteome</keyword>
<evidence type="ECO:0000259" key="2">
    <source>
        <dbReference type="Pfam" id="PF01882"/>
    </source>
</evidence>
<dbReference type="PANTHER" id="PTHR34351">
    <property type="entry name" value="SLR1927 PROTEIN-RELATED"/>
    <property type="match status" value="1"/>
</dbReference>
<accession>A0A506Y4M5</accession>
<dbReference type="RefSeq" id="WP_141162760.1">
    <property type="nucleotide sequence ID" value="NZ_VHQG01000002.1"/>
</dbReference>